<keyword evidence="1" id="KW-0812">Transmembrane</keyword>
<feature type="transmembrane region" description="Helical" evidence="1">
    <location>
        <begin position="69"/>
        <end position="90"/>
    </location>
</feature>
<feature type="transmembrane region" description="Helical" evidence="1">
    <location>
        <begin position="12"/>
        <end position="33"/>
    </location>
</feature>
<name>A0A4S8HUP1_9BACT</name>
<reference evidence="2 3" key="1">
    <citation type="submission" date="2019-04" db="EMBL/GenBank/DDBJ databases">
        <title>Niastella caeni sp. nov., isolated from activated sludge.</title>
        <authorList>
            <person name="Sheng M."/>
        </authorList>
    </citation>
    <scope>NUCLEOTIDE SEQUENCE [LARGE SCALE GENOMIC DNA]</scope>
    <source>
        <strain evidence="2 3">HX-2-15</strain>
    </source>
</reference>
<keyword evidence="1" id="KW-0472">Membrane</keyword>
<keyword evidence="3" id="KW-1185">Reference proteome</keyword>
<evidence type="ECO:0000313" key="3">
    <source>
        <dbReference type="Proteomes" id="UP000306918"/>
    </source>
</evidence>
<accession>A0A4S8HUP1</accession>
<proteinExistence type="predicted"/>
<protein>
    <submittedName>
        <fullName evidence="2">Uncharacterized protein</fullName>
    </submittedName>
</protein>
<dbReference type="EMBL" id="STFF01000003">
    <property type="protein sequence ID" value="THU39327.1"/>
    <property type="molecule type" value="Genomic_DNA"/>
</dbReference>
<evidence type="ECO:0000313" key="2">
    <source>
        <dbReference type="EMBL" id="THU39327.1"/>
    </source>
</evidence>
<dbReference type="Proteomes" id="UP000306918">
    <property type="component" value="Unassembled WGS sequence"/>
</dbReference>
<sequence length="122" mass="14099">MADLFERKKIPVLTEFFALAIITAIGVIRYFNLHNTVKIGWLLAIALGIIIAVYQLAFFLFFKSKLFKAAFIVFAAALWGVLAFHIVRIVRDTQDNLTWLAGILIFFGMLLTYIHFHFKRIF</sequence>
<feature type="transmembrane region" description="Helical" evidence="1">
    <location>
        <begin position="39"/>
        <end position="62"/>
    </location>
</feature>
<keyword evidence="1" id="KW-1133">Transmembrane helix</keyword>
<feature type="transmembrane region" description="Helical" evidence="1">
    <location>
        <begin position="96"/>
        <end position="116"/>
    </location>
</feature>
<comment type="caution">
    <text evidence="2">The sequence shown here is derived from an EMBL/GenBank/DDBJ whole genome shotgun (WGS) entry which is preliminary data.</text>
</comment>
<dbReference type="RefSeq" id="WP_136577459.1">
    <property type="nucleotide sequence ID" value="NZ_STFF01000003.1"/>
</dbReference>
<organism evidence="2 3">
    <name type="scientific">Niastella caeni</name>
    <dbReference type="NCBI Taxonomy" id="2569763"/>
    <lineage>
        <taxon>Bacteria</taxon>
        <taxon>Pseudomonadati</taxon>
        <taxon>Bacteroidota</taxon>
        <taxon>Chitinophagia</taxon>
        <taxon>Chitinophagales</taxon>
        <taxon>Chitinophagaceae</taxon>
        <taxon>Niastella</taxon>
    </lineage>
</organism>
<dbReference type="AlphaFoldDB" id="A0A4S8HUP1"/>
<evidence type="ECO:0000256" key="1">
    <source>
        <dbReference type="SAM" id="Phobius"/>
    </source>
</evidence>
<gene>
    <name evidence="2" type="ORF">FAM09_12500</name>
</gene>